<feature type="transmembrane region" description="Helical" evidence="8">
    <location>
        <begin position="472"/>
        <end position="493"/>
    </location>
</feature>
<feature type="transmembrane region" description="Helical" evidence="8">
    <location>
        <begin position="281"/>
        <end position="297"/>
    </location>
</feature>
<keyword evidence="7 8" id="KW-0472">Membrane</keyword>
<comment type="function">
    <text evidence="1 8">Probably involved in transport through the plasma membrane.</text>
</comment>
<feature type="transmembrane region" description="Helical" evidence="8">
    <location>
        <begin position="195"/>
        <end position="214"/>
    </location>
</feature>
<dbReference type="Pfam" id="PF04515">
    <property type="entry name" value="Choline_transpo"/>
    <property type="match status" value="1"/>
</dbReference>
<feature type="compositionally biased region" description="Low complexity" evidence="9">
    <location>
        <begin position="29"/>
        <end position="70"/>
    </location>
</feature>
<dbReference type="PANTHER" id="PTHR12385">
    <property type="entry name" value="CHOLINE TRANSPORTER-LIKE (SLC FAMILY 44)"/>
    <property type="match status" value="1"/>
</dbReference>
<comment type="subcellular location">
    <subcellularLocation>
        <location evidence="8">Cell membrane</location>
        <topology evidence="8">Multi-pass membrane protein</topology>
    </subcellularLocation>
    <subcellularLocation>
        <location evidence="2">Membrane</location>
        <topology evidence="2">Multi-pass membrane protein</topology>
    </subcellularLocation>
</comment>
<organism evidence="10 12">
    <name type="scientific">Ustilago bromivora</name>
    <dbReference type="NCBI Taxonomy" id="307758"/>
    <lineage>
        <taxon>Eukaryota</taxon>
        <taxon>Fungi</taxon>
        <taxon>Dikarya</taxon>
        <taxon>Basidiomycota</taxon>
        <taxon>Ustilaginomycotina</taxon>
        <taxon>Ustilaginomycetes</taxon>
        <taxon>Ustilaginales</taxon>
        <taxon>Ustilaginaceae</taxon>
        <taxon>Ustilago</taxon>
    </lineage>
</organism>
<evidence type="ECO:0000313" key="13">
    <source>
        <dbReference type="Proteomes" id="UP000658997"/>
    </source>
</evidence>
<reference evidence="10" key="2">
    <citation type="submission" date="2016-04" db="EMBL/GenBank/DDBJ databases">
        <authorList>
            <person name="Evans L.H."/>
            <person name="Alamgir A."/>
            <person name="Owens N."/>
            <person name="Weber N.D."/>
            <person name="Virtaneva K."/>
            <person name="Barbian K."/>
            <person name="Babar A."/>
            <person name="Rosenke K."/>
        </authorList>
    </citation>
    <scope>NUCLEOTIDE SEQUENCE</scope>
    <source>
        <strain evidence="10">UB2112</strain>
    </source>
</reference>
<evidence type="ECO:0000313" key="12">
    <source>
        <dbReference type="Proteomes" id="UP000179920"/>
    </source>
</evidence>
<sequence>MSQQHSYGIQGAGGGAYAYPPPPLPPQAPQMQQPGSYGPGSYQGQSNGAQNQYYNDQQGPPPQQYYGGDYKQPLKPEGFQGERLKPKPKFNDPIFLVLFLLVFGGFIALSVICLRGYSNASIDVSVGRGNVAGNTLNGQTVIMFMICCGIALVLSFIYILLVRTFPKFILEATLLFTTLSNVAFCVYLWVRGNTAAAIVFTIFAVFSVIAYFFMRKRIPLAKLILVTVIRTAEQYKSVYVVALSGLIVETAFSTWTSWVVVATYQRFEPSGQAAGSSSSNASVIGLMVFIVFAYYWISEVIKNIAFTTVAGIFGTAYYNVNKVSHAAWGAFRRSMTYSLGSICLGSLIVALLDLLRAFFNLLQNQAASDGDLVGSILACVASCCVACIRALVDYFNRYAYINIALYGNSYIRAAKETWSLLMDRGIDALINDSLVNIVFNCGAFIIGLLTALFAFIYEQKTNPQYLQNDSGYYSIILLVAFGLGFNIALSVGAGSITAGVSTYFVALAEDPYVLQGKNPELFEMIRQQYPRVVQSVQN</sequence>
<dbReference type="GO" id="GO:0022857">
    <property type="term" value="F:transmembrane transporter activity"/>
    <property type="evidence" value="ECO:0007669"/>
    <property type="project" value="UniProtKB-UniRule"/>
</dbReference>
<feature type="transmembrane region" description="Helical" evidence="8">
    <location>
        <begin position="168"/>
        <end position="189"/>
    </location>
</feature>
<dbReference type="PANTHER" id="PTHR12385:SF4">
    <property type="entry name" value="PROTEIN PNS1"/>
    <property type="match status" value="1"/>
</dbReference>
<dbReference type="Proteomes" id="UP000658997">
    <property type="component" value="Unassembled WGS sequence"/>
</dbReference>
<feature type="transmembrane region" description="Helical" evidence="8">
    <location>
        <begin position="94"/>
        <end position="118"/>
    </location>
</feature>
<feature type="transmembrane region" description="Helical" evidence="8">
    <location>
        <begin position="335"/>
        <end position="359"/>
    </location>
</feature>
<evidence type="ECO:0000313" key="10">
    <source>
        <dbReference type="EMBL" id="SAM73318.1"/>
    </source>
</evidence>
<proteinExistence type="inferred from homology"/>
<evidence type="ECO:0000256" key="8">
    <source>
        <dbReference type="RuleBase" id="RU368066"/>
    </source>
</evidence>
<feature type="compositionally biased region" description="Pro residues" evidence="9">
    <location>
        <begin position="19"/>
        <end position="28"/>
    </location>
</feature>
<evidence type="ECO:0000256" key="7">
    <source>
        <dbReference type="ARBA" id="ARBA00023136"/>
    </source>
</evidence>
<dbReference type="EMBL" id="ULHB01000066">
    <property type="protein sequence ID" value="SYW80219.1"/>
    <property type="molecule type" value="Genomic_DNA"/>
</dbReference>
<gene>
    <name evidence="11" type="ORF">UBRO2_03487</name>
    <name evidence="10" type="ORF">UBRO_00033</name>
</gene>
<name>A0A1K0FYH4_9BASI</name>
<evidence type="ECO:0000313" key="11">
    <source>
        <dbReference type="EMBL" id="SYW80219.1"/>
    </source>
</evidence>
<evidence type="ECO:0000256" key="4">
    <source>
        <dbReference type="ARBA" id="ARBA00015388"/>
    </source>
</evidence>
<feature type="transmembrane region" description="Helical" evidence="8">
    <location>
        <begin position="138"/>
        <end position="161"/>
    </location>
</feature>
<comment type="similarity">
    <text evidence="3 8">Belongs to the CTL (choline transporter-like) family.</text>
</comment>
<dbReference type="Proteomes" id="UP000179920">
    <property type="component" value="Chromosome II"/>
</dbReference>
<evidence type="ECO:0000256" key="3">
    <source>
        <dbReference type="ARBA" id="ARBA00007168"/>
    </source>
</evidence>
<protein>
    <recommendedName>
        <fullName evidence="4 8">Protein PNS1</fullName>
    </recommendedName>
</protein>
<reference evidence="11" key="3">
    <citation type="submission" date="2018-08" db="EMBL/GenBank/DDBJ databases">
        <authorList>
            <person name="Guldener U."/>
        </authorList>
    </citation>
    <scope>NUCLEOTIDE SEQUENCE</scope>
    <source>
        <strain evidence="11">UB2</strain>
    </source>
</reference>
<keyword evidence="6 8" id="KW-1133">Transmembrane helix</keyword>
<feature type="transmembrane region" description="Helical" evidence="8">
    <location>
        <begin position="434"/>
        <end position="457"/>
    </location>
</feature>
<feature type="region of interest" description="Disordered" evidence="9">
    <location>
        <begin position="1"/>
        <end position="70"/>
    </location>
</feature>
<evidence type="ECO:0000256" key="1">
    <source>
        <dbReference type="ARBA" id="ARBA00002957"/>
    </source>
</evidence>
<dbReference type="InterPro" id="IPR007603">
    <property type="entry name" value="Choline_transptr-like"/>
</dbReference>
<dbReference type="GO" id="GO:0005886">
    <property type="term" value="C:plasma membrane"/>
    <property type="evidence" value="ECO:0007669"/>
    <property type="project" value="UniProtKB-SubCell"/>
</dbReference>
<dbReference type="AlphaFoldDB" id="A0A1K0FYH4"/>
<feature type="transmembrane region" description="Helical" evidence="8">
    <location>
        <begin position="371"/>
        <end position="392"/>
    </location>
</feature>
<dbReference type="OrthoDB" id="44736at2759"/>
<feature type="transmembrane region" description="Helical" evidence="8">
    <location>
        <begin position="238"/>
        <end position="261"/>
    </location>
</feature>
<keyword evidence="5 8" id="KW-0812">Transmembrane</keyword>
<keyword evidence="13" id="KW-1185">Reference proteome</keyword>
<evidence type="ECO:0000256" key="5">
    <source>
        <dbReference type="ARBA" id="ARBA00022692"/>
    </source>
</evidence>
<dbReference type="EMBL" id="LT558118">
    <property type="protein sequence ID" value="SAM73318.1"/>
    <property type="molecule type" value="Genomic_DNA"/>
</dbReference>
<accession>A0A1K0FYH4</accession>
<evidence type="ECO:0000256" key="6">
    <source>
        <dbReference type="ARBA" id="ARBA00022989"/>
    </source>
</evidence>
<reference evidence="12" key="1">
    <citation type="submission" date="2016-04" db="EMBL/GenBank/DDBJ databases">
        <authorList>
            <person name="Guldener U."/>
            <person name="Guldener U."/>
        </authorList>
    </citation>
    <scope>NUCLEOTIDE SEQUENCE [LARGE SCALE GENOMIC DNA]</scope>
    <source>
        <strain evidence="12">UB2112</strain>
    </source>
</reference>
<evidence type="ECO:0000256" key="9">
    <source>
        <dbReference type="SAM" id="MobiDB-lite"/>
    </source>
</evidence>
<evidence type="ECO:0000256" key="2">
    <source>
        <dbReference type="ARBA" id="ARBA00004141"/>
    </source>
</evidence>